<feature type="compositionally biased region" description="Basic and acidic residues" evidence="1">
    <location>
        <begin position="318"/>
        <end position="339"/>
    </location>
</feature>
<organism evidence="2">
    <name type="scientific">Pandoravirus neocaledonia</name>
    <dbReference type="NCBI Taxonomy" id="2107708"/>
    <lineage>
        <taxon>Viruses</taxon>
        <taxon>Pandoravirus</taxon>
    </lineage>
</organism>
<dbReference type="KEGG" id="vg:36842076"/>
<feature type="compositionally biased region" description="Acidic residues" evidence="1">
    <location>
        <begin position="202"/>
        <end position="211"/>
    </location>
</feature>
<dbReference type="RefSeq" id="YP_009481632.1">
    <property type="nucleotide sequence ID" value="NC_037666.1"/>
</dbReference>
<feature type="compositionally biased region" description="Low complexity" evidence="1">
    <location>
        <begin position="55"/>
        <end position="64"/>
    </location>
</feature>
<protein>
    <recommendedName>
        <fullName evidence="3">Rho binding incomplete domain containing protein</fullName>
    </recommendedName>
</protein>
<name>A0A2U7UB12_9VIRU</name>
<feature type="compositionally biased region" description="Basic residues" evidence="1">
    <location>
        <begin position="351"/>
        <end position="374"/>
    </location>
</feature>
<accession>A0A2U7UB12</accession>
<sequence length="443" mass="49349">MDVVSARPSRNPRFDRKRSRSRSPTVARSLSPARSRRHQHRRRSPSPSRDMHDGSPSPMASSMSRRAKRQRTVSTVSKGDGETRTIVQVTTRRNHAKRNPTAQSDRVNNNNRRVDGARQRLPVPVDSWADDTSGSDDDRDNAADDKLSESTRDRSDNSGDGGDGACDDDDYSDNQDVGCASGSRQSGHARTGRAPSPCLVPDSEEEEERNADDDRVVDDCESDGSDDEGQEEREGEQSTSTASLSAATRAKEDERTRALRTLASTTFVASGPGGRSYTNPRKRNRCGKGAAERRRIRKMQRRLGIDVHTPTPAADAVAHTDVDTAGHKRTDNGDRRAQRETSAVAPNADRHRQHRSQAGRHQSNRHQHHHHHQHNNANNTVDEEIMRRRRISTIDAKKHIEAYHEACRRACIDRVPPPPPPPENMFTLVSDAVDLFLAGRTRP</sequence>
<feature type="compositionally biased region" description="Low complexity" evidence="1">
    <location>
        <begin position="237"/>
        <end position="248"/>
    </location>
</feature>
<feature type="compositionally biased region" description="Basic residues" evidence="1">
    <location>
        <begin position="34"/>
        <end position="44"/>
    </location>
</feature>
<feature type="compositionally biased region" description="Low complexity" evidence="1">
    <location>
        <begin position="307"/>
        <end position="317"/>
    </location>
</feature>
<dbReference type="EMBL" id="MG011690">
    <property type="protein sequence ID" value="AVK75629.1"/>
    <property type="molecule type" value="Genomic_DNA"/>
</dbReference>
<feature type="compositionally biased region" description="Basic and acidic residues" evidence="1">
    <location>
        <begin position="140"/>
        <end position="157"/>
    </location>
</feature>
<gene>
    <name evidence="2" type="ORF">pneo_cds_22</name>
</gene>
<evidence type="ECO:0000313" key="2">
    <source>
        <dbReference type="EMBL" id="AVK75629.1"/>
    </source>
</evidence>
<evidence type="ECO:0008006" key="3">
    <source>
        <dbReference type="Google" id="ProtNLM"/>
    </source>
</evidence>
<dbReference type="GeneID" id="36842076"/>
<dbReference type="Proteomes" id="UP000249287">
    <property type="component" value="Segment"/>
</dbReference>
<feature type="compositionally biased region" description="Acidic residues" evidence="1">
    <location>
        <begin position="219"/>
        <end position="234"/>
    </location>
</feature>
<reference evidence="2" key="1">
    <citation type="journal article" date="2018" name="Nat. Commun.">
        <title>Diversity and evolution of the emerging Pandoraviridae family.</title>
        <authorList>
            <person name="Legendre M."/>
            <person name="Fabre E."/>
            <person name="Poirot O."/>
            <person name="Jeudy S."/>
            <person name="Lartigue A."/>
            <person name="Alempic J.M."/>
            <person name="Beucher L."/>
            <person name="Philippe N."/>
            <person name="Bertaux L."/>
            <person name="Christo-Foroux E."/>
            <person name="Labadie K."/>
            <person name="Coute Y."/>
            <person name="Abergel C."/>
            <person name="Claverie J.M."/>
        </authorList>
    </citation>
    <scope>NUCLEOTIDE SEQUENCE [LARGE SCALE GENOMIC DNA]</scope>
    <source>
        <strain evidence="2">Neocaledonia</strain>
    </source>
</reference>
<proteinExistence type="predicted"/>
<evidence type="ECO:0000256" key="1">
    <source>
        <dbReference type="SAM" id="MobiDB-lite"/>
    </source>
</evidence>
<feature type="region of interest" description="Disordered" evidence="1">
    <location>
        <begin position="1"/>
        <end position="384"/>
    </location>
</feature>